<organism evidence="2">
    <name type="scientific">Candidatus Heimdallarchaeum aukensis</name>
    <dbReference type="NCBI Taxonomy" id="2876573"/>
    <lineage>
        <taxon>Archaea</taxon>
        <taxon>Promethearchaeati</taxon>
        <taxon>Candidatus Heimdallarchaeota</taxon>
        <taxon>Candidatus Heimdallarchaeia (ex Rinke et al. 2021) (nom. nud.)</taxon>
        <taxon>Candidatus Heimdallarchaeales</taxon>
        <taxon>Candidatus Heimdallarchaeaceae</taxon>
        <taxon>Candidatus Heimdallarchaeum</taxon>
    </lineage>
</organism>
<dbReference type="GO" id="GO:0016491">
    <property type="term" value="F:oxidoreductase activity"/>
    <property type="evidence" value="ECO:0007669"/>
    <property type="project" value="UniProtKB-ARBA"/>
</dbReference>
<dbReference type="Pfam" id="PF14697">
    <property type="entry name" value="Fer4_21"/>
    <property type="match status" value="1"/>
</dbReference>
<dbReference type="PANTHER" id="PTHR43534">
    <property type="entry name" value="MIND SUPERFAMILY P-LOOP ATPASE CONTAINING AN INSERTED FERREDOXIN DOMAIN"/>
    <property type="match status" value="1"/>
</dbReference>
<dbReference type="PROSITE" id="PS51379">
    <property type="entry name" value="4FE4S_FER_2"/>
    <property type="match status" value="2"/>
</dbReference>
<name>A0A9Y1BLX4_9ARCH</name>
<dbReference type="InterPro" id="IPR017896">
    <property type="entry name" value="4Fe4S_Fe-S-bd"/>
</dbReference>
<protein>
    <submittedName>
        <fullName evidence="2">ATP-binding protein</fullName>
    </submittedName>
</protein>
<gene>
    <name evidence="2" type="ORF">K9W45_02890</name>
</gene>
<dbReference type="SUPFAM" id="SSF52540">
    <property type="entry name" value="P-loop containing nucleoside triphosphate hydrolases"/>
    <property type="match status" value="1"/>
</dbReference>
<feature type="domain" description="4Fe-4S ferredoxin-type" evidence="1">
    <location>
        <begin position="66"/>
        <end position="91"/>
    </location>
</feature>
<proteinExistence type="predicted"/>
<dbReference type="SUPFAM" id="SSF54862">
    <property type="entry name" value="4Fe-4S ferredoxins"/>
    <property type="match status" value="1"/>
</dbReference>
<evidence type="ECO:0000313" key="2">
    <source>
        <dbReference type="EMBL" id="UJG41418.1"/>
    </source>
</evidence>
<keyword evidence="2" id="KW-0547">Nucleotide-binding</keyword>
<dbReference type="InterPro" id="IPR027417">
    <property type="entry name" value="P-loop_NTPase"/>
</dbReference>
<accession>A0A9Y1BLX4</accession>
<feature type="domain" description="4Fe-4S ferredoxin-type" evidence="1">
    <location>
        <begin position="92"/>
        <end position="121"/>
    </location>
</feature>
<dbReference type="Proteomes" id="UP001201020">
    <property type="component" value="Chromosome"/>
</dbReference>
<dbReference type="PANTHER" id="PTHR43534:SF1">
    <property type="entry name" value="4FE-4S CLUSTER CONTAINING PARA FAMILY ATPASE PROTEIN"/>
    <property type="match status" value="1"/>
</dbReference>
<dbReference type="GO" id="GO:0005524">
    <property type="term" value="F:ATP binding"/>
    <property type="evidence" value="ECO:0007669"/>
    <property type="project" value="UniProtKB-KW"/>
</dbReference>
<keyword evidence="2" id="KW-0067">ATP-binding</keyword>
<dbReference type="InterPro" id="IPR017900">
    <property type="entry name" value="4Fe4S_Fe_S_CS"/>
</dbReference>
<dbReference type="Gene3D" id="3.40.50.300">
    <property type="entry name" value="P-loop containing nucleotide triphosphate hydrolases"/>
    <property type="match status" value="1"/>
</dbReference>
<dbReference type="AlphaFoldDB" id="A0A9Y1BLX4"/>
<reference evidence="2" key="1">
    <citation type="journal article" date="2022" name="Nat. Microbiol.">
        <title>Unique mobile elements and scalable gene flow at the prokaryote-eukaryote boundary revealed by circularized Asgard archaea genomes.</title>
        <authorList>
            <person name="Wu F."/>
            <person name="Speth D.R."/>
            <person name="Philosof A."/>
            <person name="Cremiere A."/>
            <person name="Narayanan A."/>
            <person name="Barco R.A."/>
            <person name="Connon S.A."/>
            <person name="Amend J.P."/>
            <person name="Antoshechkin I.A."/>
            <person name="Orphan V.J."/>
        </authorList>
    </citation>
    <scope>NUCLEOTIDE SEQUENCE</scope>
    <source>
        <strain evidence="2">PM71</strain>
    </source>
</reference>
<sequence>MSDNTDIKQVTVISGKGGTGKTSLISSLAYLLQNYSILADADVDAADLYLIFSPEKSEKTDYYGTKKAVIDFDKCTKCMKCYESCRYGAIDQELNIEIVRCEGCGLCKHVCPVDAITMIERVSGNYFVSDTRIGKMIHARLVPGEESSGLLVAEVRKKALQVAKEKNKSLVLIDGSPGIGCPVISSLSGSHLAIVVSEPTISGKHDLERVLELLKQFNIPGFIVVNKSDINMEITQEIEDKFEKDFPVIAKIPHNHIFTQAMIEKKTVVEIDSEDKSVKDIQETIENIAKLILEKLKISNKNTF</sequence>
<dbReference type="Gene3D" id="3.30.70.20">
    <property type="match status" value="1"/>
</dbReference>
<evidence type="ECO:0000259" key="1">
    <source>
        <dbReference type="PROSITE" id="PS51379"/>
    </source>
</evidence>
<dbReference type="EMBL" id="CP084166">
    <property type="protein sequence ID" value="UJG41418.1"/>
    <property type="molecule type" value="Genomic_DNA"/>
</dbReference>
<dbReference type="PROSITE" id="PS00198">
    <property type="entry name" value="4FE4S_FER_1"/>
    <property type="match status" value="1"/>
</dbReference>